<comment type="caution">
    <text evidence="4">The sequence shown here is derived from an EMBL/GenBank/DDBJ whole genome shotgun (WGS) entry which is preliminary data.</text>
</comment>
<evidence type="ECO:0000313" key="6">
    <source>
        <dbReference type="Proteomes" id="UP000028712"/>
    </source>
</evidence>
<protein>
    <recommendedName>
        <fullName evidence="3">HTH araC/xylS-type domain-containing protein</fullName>
    </recommendedName>
</protein>
<dbReference type="GO" id="GO:0003700">
    <property type="term" value="F:DNA-binding transcription factor activity"/>
    <property type="evidence" value="ECO:0007669"/>
    <property type="project" value="InterPro"/>
</dbReference>
<dbReference type="Proteomes" id="UP000028712">
    <property type="component" value="Unassembled WGS sequence"/>
</dbReference>
<gene>
    <name evidence="5" type="ORF">B0A62_15450</name>
    <name evidence="4" type="ORF">IW20_25460</name>
</gene>
<dbReference type="AlphaFoldDB" id="A0A085ZCA5"/>
<dbReference type="OrthoDB" id="5492415at2"/>
<dbReference type="RefSeq" id="WP_051886197.1">
    <property type="nucleotide sequence ID" value="NZ_JBEWQG010000035.1"/>
</dbReference>
<evidence type="ECO:0000313" key="7">
    <source>
        <dbReference type="Proteomes" id="UP000198424"/>
    </source>
</evidence>
<dbReference type="Proteomes" id="UP000198424">
    <property type="component" value="Unassembled WGS sequence"/>
</dbReference>
<dbReference type="EMBL" id="MUGY01000022">
    <property type="protein sequence ID" value="OXA92424.1"/>
    <property type="molecule type" value="Genomic_DNA"/>
</dbReference>
<name>A0A085ZCA5_FLAHY</name>
<evidence type="ECO:0000256" key="2">
    <source>
        <dbReference type="ARBA" id="ARBA00023163"/>
    </source>
</evidence>
<sequence length="161" mass="19207">MRKLQNYSAKMIDRLLLFTKYKNKIIQTSIKNTLQTLNSFDEQKKQEYLLTLDQVVVAEKIFLNRNLVIRDLSKKTSIPVHQLSILINTQYNLRFQDYINIKRVSYFIDNVDNLNWKKLTIEGMAWHSGFKSRTTCFRAFLKHTGKSPSDYFKFIKDRSQE</sequence>
<keyword evidence="1" id="KW-0805">Transcription regulation</keyword>
<evidence type="ECO:0000313" key="5">
    <source>
        <dbReference type="EMBL" id="OXA92424.1"/>
    </source>
</evidence>
<dbReference type="InterPro" id="IPR009057">
    <property type="entry name" value="Homeodomain-like_sf"/>
</dbReference>
<dbReference type="Gene3D" id="1.10.10.60">
    <property type="entry name" value="Homeodomain-like"/>
    <property type="match status" value="1"/>
</dbReference>
<accession>A0A085ZCA5</accession>
<keyword evidence="7" id="KW-1185">Reference proteome</keyword>
<dbReference type="GO" id="GO:0043565">
    <property type="term" value="F:sequence-specific DNA binding"/>
    <property type="evidence" value="ECO:0007669"/>
    <property type="project" value="InterPro"/>
</dbReference>
<dbReference type="eggNOG" id="COG2207">
    <property type="taxonomic scope" value="Bacteria"/>
</dbReference>
<reference evidence="4 6" key="1">
    <citation type="submission" date="2014-07" db="EMBL/GenBank/DDBJ databases">
        <title>Genome of Flavobacterium hydatis DSM 2063.</title>
        <authorList>
            <person name="Pipes S.E."/>
            <person name="Stropko S.J."/>
            <person name="Newman J.D."/>
        </authorList>
    </citation>
    <scope>NUCLEOTIDE SEQUENCE [LARGE SCALE GENOMIC DNA]</scope>
    <source>
        <strain evidence="4 6">DSM 2063</strain>
    </source>
</reference>
<dbReference type="SUPFAM" id="SSF46689">
    <property type="entry name" value="Homeodomain-like"/>
    <property type="match status" value="1"/>
</dbReference>
<keyword evidence="2" id="KW-0804">Transcription</keyword>
<dbReference type="EMBL" id="JPRM01000065">
    <property type="protein sequence ID" value="KFF02069.1"/>
    <property type="molecule type" value="Genomic_DNA"/>
</dbReference>
<dbReference type="PROSITE" id="PS01124">
    <property type="entry name" value="HTH_ARAC_FAMILY_2"/>
    <property type="match status" value="1"/>
</dbReference>
<dbReference type="STRING" id="991.IW20_25460"/>
<evidence type="ECO:0000259" key="3">
    <source>
        <dbReference type="PROSITE" id="PS01124"/>
    </source>
</evidence>
<reference evidence="5 7" key="2">
    <citation type="submission" date="2016-11" db="EMBL/GenBank/DDBJ databases">
        <title>Whole genomes of Flavobacteriaceae.</title>
        <authorList>
            <person name="Stine C."/>
            <person name="Li C."/>
            <person name="Tadesse D."/>
        </authorList>
    </citation>
    <scope>NUCLEOTIDE SEQUENCE [LARGE SCALE GENOMIC DNA]</scope>
    <source>
        <strain evidence="5 7">ATCC 29551</strain>
    </source>
</reference>
<evidence type="ECO:0000313" key="4">
    <source>
        <dbReference type="EMBL" id="KFF02069.1"/>
    </source>
</evidence>
<dbReference type="InterPro" id="IPR018060">
    <property type="entry name" value="HTH_AraC"/>
</dbReference>
<evidence type="ECO:0000256" key="1">
    <source>
        <dbReference type="ARBA" id="ARBA00023015"/>
    </source>
</evidence>
<organism evidence="4 6">
    <name type="scientific">Flavobacterium hydatis</name>
    <name type="common">Cytophaga aquatilis</name>
    <dbReference type="NCBI Taxonomy" id="991"/>
    <lineage>
        <taxon>Bacteria</taxon>
        <taxon>Pseudomonadati</taxon>
        <taxon>Bacteroidota</taxon>
        <taxon>Flavobacteriia</taxon>
        <taxon>Flavobacteriales</taxon>
        <taxon>Flavobacteriaceae</taxon>
        <taxon>Flavobacterium</taxon>
    </lineage>
</organism>
<proteinExistence type="predicted"/>
<feature type="domain" description="HTH araC/xylS-type" evidence="3">
    <location>
        <begin position="53"/>
        <end position="154"/>
    </location>
</feature>